<dbReference type="InterPro" id="IPR036249">
    <property type="entry name" value="Thioredoxin-like_sf"/>
</dbReference>
<evidence type="ECO:0000259" key="7">
    <source>
        <dbReference type="PROSITE" id="PS51352"/>
    </source>
</evidence>
<evidence type="ECO:0000256" key="1">
    <source>
        <dbReference type="ARBA" id="ARBA00010505"/>
    </source>
</evidence>
<feature type="active site" description="Cysteine sulfenic acid (-SOH) intermediate" evidence="6">
    <location>
        <position position="54"/>
    </location>
</feature>
<dbReference type="EMBL" id="MQVM01000007">
    <property type="protein sequence ID" value="ONH75088.1"/>
    <property type="molecule type" value="Genomic_DNA"/>
</dbReference>
<dbReference type="GO" id="GO:0005777">
    <property type="term" value="C:peroxisome"/>
    <property type="evidence" value="ECO:0007669"/>
    <property type="project" value="TreeGrafter"/>
</dbReference>
<keyword evidence="5" id="KW-0676">Redox-active center</keyword>
<evidence type="ECO:0000313" key="14">
    <source>
        <dbReference type="Proteomes" id="UP000249293"/>
    </source>
</evidence>
<dbReference type="InterPro" id="IPR013766">
    <property type="entry name" value="Thioredoxin_domain"/>
</dbReference>
<reference evidence="13" key="3">
    <citation type="journal article" date="2017" name="Genome Announc.">
        <title>Genome sequences of Cyberlindnera fabianii 65, Pichia kudriavzevii 129, and Saccharomyces cerevisiae 131 isolated from fermented masau fruits in Zimbabwe.</title>
        <authorList>
            <person name="van Rijswijck I.M.H."/>
            <person name="Derks M.F.L."/>
            <person name="Abee T."/>
            <person name="de Ridder D."/>
            <person name="Smid E.J."/>
        </authorList>
    </citation>
    <scope>NUCLEOTIDE SEQUENCE [LARGE SCALE GENOMIC DNA]</scope>
    <source>
        <strain evidence="13">129</strain>
    </source>
</reference>
<dbReference type="Proteomes" id="UP000249293">
    <property type="component" value="Chromosome 4"/>
</dbReference>
<evidence type="ECO:0000313" key="8">
    <source>
        <dbReference type="EMBL" id="AWU77801.1"/>
    </source>
</evidence>
<dbReference type="PANTHER" id="PTHR10430:SF16">
    <property type="entry name" value="PEROXIREDOXIN-5, MITOCHONDRIAL"/>
    <property type="match status" value="1"/>
</dbReference>
<dbReference type="eggNOG" id="KOG0541">
    <property type="taxonomic scope" value="Eukaryota"/>
</dbReference>
<keyword evidence="2" id="KW-0575">Peroxidase</keyword>
<dbReference type="GO" id="GO:0008379">
    <property type="term" value="F:thioredoxin peroxidase activity"/>
    <property type="evidence" value="ECO:0007669"/>
    <property type="project" value="InterPro"/>
</dbReference>
<dbReference type="PROSITE" id="PS51352">
    <property type="entry name" value="THIOREDOXIN_2"/>
    <property type="match status" value="1"/>
</dbReference>
<dbReference type="Gene3D" id="3.40.30.10">
    <property type="entry name" value="Glutaredoxin"/>
    <property type="match status" value="1"/>
</dbReference>
<evidence type="ECO:0000256" key="5">
    <source>
        <dbReference type="ARBA" id="ARBA00023284"/>
    </source>
</evidence>
<dbReference type="AlphaFoldDB" id="A0A099P176"/>
<reference evidence="9" key="2">
    <citation type="submission" date="2014-08" db="EMBL/GenBank/DDBJ databases">
        <title>Exploiting Issatchenkia orientalis SD108 for Succinic Acid Production.</title>
        <authorList>
            <person name="Xiao H."/>
            <person name="Shao Z."/>
            <person name="Jiang Y."/>
            <person name="Dole S."/>
            <person name="Zhao H."/>
        </authorList>
    </citation>
    <scope>NUCLEOTIDE SEQUENCE [LARGE SCALE GENOMIC DNA]</scope>
    <source>
        <strain evidence="9">SD108</strain>
    </source>
</reference>
<keyword evidence="4" id="KW-0560">Oxidoreductase</keyword>
<dbReference type="GO" id="GO:0042744">
    <property type="term" value="P:hydrogen peroxide catabolic process"/>
    <property type="evidence" value="ECO:0007669"/>
    <property type="project" value="TreeGrafter"/>
</dbReference>
<dbReference type="EMBL" id="CP028776">
    <property type="protein sequence ID" value="AWU77801.1"/>
    <property type="molecule type" value="Genomic_DNA"/>
</dbReference>
<dbReference type="PANTHER" id="PTHR10430">
    <property type="entry name" value="PEROXIREDOXIN"/>
    <property type="match status" value="1"/>
</dbReference>
<evidence type="ECO:0000256" key="4">
    <source>
        <dbReference type="ARBA" id="ARBA00023002"/>
    </source>
</evidence>
<name>A0A099P176_PICKU</name>
<dbReference type="OrthoDB" id="195498at2759"/>
<feature type="domain" description="Thioredoxin" evidence="7">
    <location>
        <begin position="3"/>
        <end position="183"/>
    </location>
</feature>
<reference evidence="8 14" key="5">
    <citation type="submission" date="2018-06" db="EMBL/GenBank/DDBJ databases">
        <title>Population genomics shows no distinction between pathogenic Candida krusei and environmental Pichia kudriavzevii: One species, four names.</title>
        <authorList>
            <person name="Douglass A.P."/>
            <person name="Offei B."/>
            <person name="Braun-Galleani S."/>
            <person name="Coughlan A.Y."/>
            <person name="Martos A."/>
            <person name="Ortiz-Merino R.A."/>
            <person name="Byrne K.P."/>
            <person name="Wolfe K.H."/>
        </authorList>
    </citation>
    <scope>NUCLEOTIDE SEQUENCE [LARGE SCALE GENOMIC DNA]</scope>
    <source>
        <strain evidence="8 14">CBS573</strain>
    </source>
</reference>
<gene>
    <name evidence="11" type="ORF">BOH78_1961</name>
    <name evidence="10" type="ORF">BOH78_5462</name>
    <name evidence="8" type="ORF">C5L36_0D05270</name>
    <name evidence="9" type="ORF">JL09_g2943</name>
</gene>
<evidence type="ECO:0000256" key="3">
    <source>
        <dbReference type="ARBA" id="ARBA00022862"/>
    </source>
</evidence>
<dbReference type="Pfam" id="PF08534">
    <property type="entry name" value="Redoxin"/>
    <property type="match status" value="1"/>
</dbReference>
<evidence type="ECO:0000256" key="2">
    <source>
        <dbReference type="ARBA" id="ARBA00022559"/>
    </source>
</evidence>
<dbReference type="HOGENOM" id="CLU_1475373_0_0_1"/>
<accession>A0A099P176</accession>
<dbReference type="EMBL" id="MQVM01000242">
    <property type="protein sequence ID" value="ONH68463.1"/>
    <property type="molecule type" value="Genomic_DNA"/>
</dbReference>
<reference evidence="10" key="4">
    <citation type="submission" date="2017-01" db="EMBL/GenBank/DDBJ databases">
        <authorList>
            <person name="Mah S.A."/>
            <person name="Swanson W.J."/>
            <person name="Moy G.W."/>
            <person name="Vacquier V.D."/>
        </authorList>
    </citation>
    <scope>NUCLEOTIDE SEQUENCE [LARGE SCALE GENOMIC DNA]</scope>
    <source>
        <strain evidence="10">129</strain>
    </source>
</reference>
<evidence type="ECO:0000256" key="6">
    <source>
        <dbReference type="PIRSR" id="PIRSR637944-1"/>
    </source>
</evidence>
<proteinExistence type="inferred from homology"/>
<dbReference type="STRING" id="4909.A0A099P176"/>
<dbReference type="InterPro" id="IPR013740">
    <property type="entry name" value="Redoxin"/>
</dbReference>
<dbReference type="GO" id="GO:0045454">
    <property type="term" value="P:cell redox homeostasis"/>
    <property type="evidence" value="ECO:0007669"/>
    <property type="project" value="TreeGrafter"/>
</dbReference>
<keyword evidence="14" id="KW-1185">Reference proteome</keyword>
<evidence type="ECO:0000313" key="10">
    <source>
        <dbReference type="EMBL" id="ONH68463.1"/>
    </source>
</evidence>
<sequence length="183" mass="19729">MSIQAGSTLPPIPLYYLQPKIGDVCPYAPETIDVTKLEHPLLTVVVPGAFTPTCTENHIPPYLTTTAIDSLQNAGVKTVLILSVDSPFITRAWGDDLTRDKPEVLKYVQEGYIKFVSDAGAQWLSEVGLVGEPKDSFAKGGLRGLRTAILTDKQGKVTYVGTDLKRGSVEKSGIEAVLSALKK</sequence>
<dbReference type="GO" id="GO:0005739">
    <property type="term" value="C:mitochondrion"/>
    <property type="evidence" value="ECO:0007669"/>
    <property type="project" value="TreeGrafter"/>
</dbReference>
<evidence type="ECO:0000313" key="12">
    <source>
        <dbReference type="Proteomes" id="UP000029867"/>
    </source>
</evidence>
<dbReference type="SUPFAM" id="SSF52833">
    <property type="entry name" value="Thioredoxin-like"/>
    <property type="match status" value="1"/>
</dbReference>
<reference evidence="12" key="1">
    <citation type="journal article" date="2014" name="Microb. Cell Fact.">
        <title>Exploiting Issatchenkia orientalis SD108 for succinic acid production.</title>
        <authorList>
            <person name="Xiao H."/>
            <person name="Shao Z."/>
            <person name="Jiang Y."/>
            <person name="Dole S."/>
            <person name="Zhao H."/>
        </authorList>
    </citation>
    <scope>NUCLEOTIDE SEQUENCE [LARGE SCALE GENOMIC DNA]</scope>
    <source>
        <strain evidence="12">SD108</strain>
    </source>
</reference>
<evidence type="ECO:0000313" key="13">
    <source>
        <dbReference type="Proteomes" id="UP000189274"/>
    </source>
</evidence>
<dbReference type="Proteomes" id="UP000029867">
    <property type="component" value="Unassembled WGS sequence"/>
</dbReference>
<dbReference type="EMBL" id="JQFK01000027">
    <property type="protein sequence ID" value="KGK37892.1"/>
    <property type="molecule type" value="Genomic_DNA"/>
</dbReference>
<dbReference type="Proteomes" id="UP000189274">
    <property type="component" value="Unassembled WGS sequence"/>
</dbReference>
<keyword evidence="3" id="KW-0049">Antioxidant</keyword>
<dbReference type="GO" id="GO:0034599">
    <property type="term" value="P:cellular response to oxidative stress"/>
    <property type="evidence" value="ECO:0007669"/>
    <property type="project" value="InterPro"/>
</dbReference>
<dbReference type="VEuPathDB" id="FungiDB:C5L36_0D05270"/>
<evidence type="ECO:0000313" key="9">
    <source>
        <dbReference type="EMBL" id="KGK37892.1"/>
    </source>
</evidence>
<comment type="similarity">
    <text evidence="1">Belongs to the peroxiredoxin family. Prx5 subfamily.</text>
</comment>
<evidence type="ECO:0000313" key="11">
    <source>
        <dbReference type="EMBL" id="ONH75088.1"/>
    </source>
</evidence>
<dbReference type="InterPro" id="IPR037944">
    <property type="entry name" value="PRX5-like"/>
</dbReference>
<protein>
    <submittedName>
        <fullName evidence="10">Putative peroxisomal peroxiredoxin</fullName>
    </submittedName>
</protein>
<organism evidence="9 12">
    <name type="scientific">Pichia kudriavzevii</name>
    <name type="common">Yeast</name>
    <name type="synonym">Issatchenkia orientalis</name>
    <dbReference type="NCBI Taxonomy" id="4909"/>
    <lineage>
        <taxon>Eukaryota</taxon>
        <taxon>Fungi</taxon>
        <taxon>Dikarya</taxon>
        <taxon>Ascomycota</taxon>
        <taxon>Saccharomycotina</taxon>
        <taxon>Pichiomycetes</taxon>
        <taxon>Pichiales</taxon>
        <taxon>Pichiaceae</taxon>
        <taxon>Pichia</taxon>
    </lineage>
</organism>